<dbReference type="OrthoDB" id="9182441at2"/>
<gene>
    <name evidence="1" type="ORF">N799_05100</name>
</gene>
<proteinExistence type="predicted"/>
<evidence type="ECO:0000313" key="1">
    <source>
        <dbReference type="EMBL" id="KGM56168.1"/>
    </source>
</evidence>
<name>A0A0A0F1G8_9GAMM</name>
<protein>
    <recommendedName>
        <fullName evidence="3">HNH endonuclease</fullName>
    </recommendedName>
</protein>
<evidence type="ECO:0000313" key="2">
    <source>
        <dbReference type="Proteomes" id="UP000029989"/>
    </source>
</evidence>
<dbReference type="eggNOG" id="ENOG503319C">
    <property type="taxonomic scope" value="Bacteria"/>
</dbReference>
<evidence type="ECO:0008006" key="3">
    <source>
        <dbReference type="Google" id="ProtNLM"/>
    </source>
</evidence>
<organism evidence="1 2">
    <name type="scientific">Lysobacter arseniciresistens ZS79</name>
    <dbReference type="NCBI Taxonomy" id="913325"/>
    <lineage>
        <taxon>Bacteria</taxon>
        <taxon>Pseudomonadati</taxon>
        <taxon>Pseudomonadota</taxon>
        <taxon>Gammaproteobacteria</taxon>
        <taxon>Lysobacterales</taxon>
        <taxon>Lysobacteraceae</taxon>
        <taxon>Novilysobacter</taxon>
    </lineage>
</organism>
<sequence>MPLHMVTRGAKSGPCNICGIDGPLTEDHTPPKGCVRPTAMELQHVTHRLDAGKAIKTKAQDGVKYRTLCARCNNTLLGGRYDPVLIDFTNRVSSLLASDLMLPTTMTVPTKPALLMRAIWGHLVAVGVDRYLKGPRTEEWRDFFLDAALPVPAGVNFYYWAYPYRRQALIRDAGSLDISNGGKAMYWLMKFYPMAFAVWMPENAWRLSYHDLAIYLTSNPDDVIDVMVDLEPIPHELTLEAPTTTQVIMFGRDSVVANSRAPRGRILQI</sequence>
<comment type="caution">
    <text evidence="1">The sequence shown here is derived from an EMBL/GenBank/DDBJ whole genome shotgun (WGS) entry which is preliminary data.</text>
</comment>
<keyword evidence="2" id="KW-1185">Reference proteome</keyword>
<accession>A0A0A0F1G8</accession>
<dbReference type="Proteomes" id="UP000029989">
    <property type="component" value="Unassembled WGS sequence"/>
</dbReference>
<dbReference type="RefSeq" id="WP_036211170.1">
    <property type="nucleotide sequence ID" value="NZ_AVPT01000015.1"/>
</dbReference>
<reference evidence="1 2" key="1">
    <citation type="journal article" date="2015" name="Stand. Genomic Sci.">
        <title>Genomic information of the arsenic-resistant bacterium Lysobacter arseniciresistens type strain ZS79(T) and comparison of Lysobacter draft genomes.</title>
        <authorList>
            <person name="Liu L."/>
            <person name="Zhang S."/>
            <person name="Luo M."/>
            <person name="Wang G."/>
        </authorList>
    </citation>
    <scope>NUCLEOTIDE SEQUENCE [LARGE SCALE GENOMIC DNA]</scope>
    <source>
        <strain evidence="1 2">ZS79</strain>
    </source>
</reference>
<dbReference type="EMBL" id="AVPT01000015">
    <property type="protein sequence ID" value="KGM56168.1"/>
    <property type="molecule type" value="Genomic_DNA"/>
</dbReference>
<dbReference type="AlphaFoldDB" id="A0A0A0F1G8"/>